<evidence type="ECO:0000313" key="1">
    <source>
        <dbReference type="EMBL" id="KAF5824237.1"/>
    </source>
</evidence>
<dbReference type="AlphaFoldDB" id="A0A9K3JZM3"/>
<dbReference type="EMBL" id="MNCJ02000036">
    <property type="protein sequence ID" value="KAF5824237.1"/>
    <property type="molecule type" value="Genomic_DNA"/>
</dbReference>
<reference evidence="1" key="2">
    <citation type="submission" date="2020-06" db="EMBL/GenBank/DDBJ databases">
        <title>Helianthus annuus Genome sequencing and assembly Release 2.</title>
        <authorList>
            <person name="Gouzy J."/>
            <person name="Langlade N."/>
            <person name="Munos S."/>
        </authorList>
    </citation>
    <scope>NUCLEOTIDE SEQUENCE</scope>
    <source>
        <tissue evidence="1">Leaves</tissue>
    </source>
</reference>
<protein>
    <submittedName>
        <fullName evidence="1">Uncharacterized protein</fullName>
    </submittedName>
</protein>
<dbReference type="Proteomes" id="UP000215914">
    <property type="component" value="Unassembled WGS sequence"/>
</dbReference>
<evidence type="ECO:0000313" key="2">
    <source>
        <dbReference type="Proteomes" id="UP000215914"/>
    </source>
</evidence>
<keyword evidence="2" id="KW-1185">Reference proteome</keyword>
<organism evidence="1 2">
    <name type="scientific">Helianthus annuus</name>
    <name type="common">Common sunflower</name>
    <dbReference type="NCBI Taxonomy" id="4232"/>
    <lineage>
        <taxon>Eukaryota</taxon>
        <taxon>Viridiplantae</taxon>
        <taxon>Streptophyta</taxon>
        <taxon>Embryophyta</taxon>
        <taxon>Tracheophyta</taxon>
        <taxon>Spermatophyta</taxon>
        <taxon>Magnoliopsida</taxon>
        <taxon>eudicotyledons</taxon>
        <taxon>Gunneridae</taxon>
        <taxon>Pentapetalae</taxon>
        <taxon>asterids</taxon>
        <taxon>campanulids</taxon>
        <taxon>Asterales</taxon>
        <taxon>Asteraceae</taxon>
        <taxon>Asteroideae</taxon>
        <taxon>Heliantheae alliance</taxon>
        <taxon>Heliantheae</taxon>
        <taxon>Helianthus</taxon>
    </lineage>
</organism>
<accession>A0A9K3JZM3</accession>
<gene>
    <name evidence="1" type="ORF">HanXRQr2_Chr00c036g0833181</name>
</gene>
<reference evidence="1" key="1">
    <citation type="journal article" date="2017" name="Nature">
        <title>The sunflower genome provides insights into oil metabolism, flowering and Asterid evolution.</title>
        <authorList>
            <person name="Badouin H."/>
            <person name="Gouzy J."/>
            <person name="Grassa C.J."/>
            <person name="Murat F."/>
            <person name="Staton S.E."/>
            <person name="Cottret L."/>
            <person name="Lelandais-Briere C."/>
            <person name="Owens G.L."/>
            <person name="Carrere S."/>
            <person name="Mayjonade B."/>
            <person name="Legrand L."/>
            <person name="Gill N."/>
            <person name="Kane N.C."/>
            <person name="Bowers J.E."/>
            <person name="Hubner S."/>
            <person name="Bellec A."/>
            <person name="Berard A."/>
            <person name="Berges H."/>
            <person name="Blanchet N."/>
            <person name="Boniface M.C."/>
            <person name="Brunel D."/>
            <person name="Catrice O."/>
            <person name="Chaidir N."/>
            <person name="Claudel C."/>
            <person name="Donnadieu C."/>
            <person name="Faraut T."/>
            <person name="Fievet G."/>
            <person name="Helmstetter N."/>
            <person name="King M."/>
            <person name="Knapp S.J."/>
            <person name="Lai Z."/>
            <person name="Le Paslier M.C."/>
            <person name="Lippi Y."/>
            <person name="Lorenzon L."/>
            <person name="Mandel J.R."/>
            <person name="Marage G."/>
            <person name="Marchand G."/>
            <person name="Marquand E."/>
            <person name="Bret-Mestries E."/>
            <person name="Morien E."/>
            <person name="Nambeesan S."/>
            <person name="Nguyen T."/>
            <person name="Pegot-Espagnet P."/>
            <person name="Pouilly N."/>
            <person name="Raftis F."/>
            <person name="Sallet E."/>
            <person name="Schiex T."/>
            <person name="Thomas J."/>
            <person name="Vandecasteele C."/>
            <person name="Vares D."/>
            <person name="Vear F."/>
            <person name="Vautrin S."/>
            <person name="Crespi M."/>
            <person name="Mangin B."/>
            <person name="Burke J.M."/>
            <person name="Salse J."/>
            <person name="Munos S."/>
            <person name="Vincourt P."/>
            <person name="Rieseberg L.H."/>
            <person name="Langlade N.B."/>
        </authorList>
    </citation>
    <scope>NUCLEOTIDE SEQUENCE</scope>
    <source>
        <tissue evidence="1">Leaves</tissue>
    </source>
</reference>
<name>A0A9K3JZM3_HELAN</name>
<sequence length="68" mass="7639">MSQAIFKDSMTFFSILASFFAAMSLPRMYCNIWPTESKLSGTGILTQTDHHTILAKVQVPKRWSAVSI</sequence>
<comment type="caution">
    <text evidence="1">The sequence shown here is derived from an EMBL/GenBank/DDBJ whole genome shotgun (WGS) entry which is preliminary data.</text>
</comment>
<proteinExistence type="predicted"/>